<protein>
    <recommendedName>
        <fullName evidence="4">Secreted protein</fullName>
    </recommendedName>
</protein>
<evidence type="ECO:0000313" key="2">
    <source>
        <dbReference type="EMBL" id="URE26000.1"/>
    </source>
</evidence>
<proteinExistence type="predicted"/>
<reference evidence="2" key="1">
    <citation type="submission" date="2022-05" db="EMBL/GenBank/DDBJ databases">
        <title>The Musa troglodytarum L. genome provides insights into the mechanism of non-climacteric behaviour and enrichment of carotenoids.</title>
        <authorList>
            <person name="Wang J."/>
        </authorList>
    </citation>
    <scope>NUCLEOTIDE SEQUENCE</scope>
    <source>
        <tissue evidence="2">Leaf</tissue>
    </source>
</reference>
<evidence type="ECO:0000256" key="1">
    <source>
        <dbReference type="SAM" id="SignalP"/>
    </source>
</evidence>
<sequence length="76" mass="8426">MEHPIAARTLSSMFMVVLLLSPLLILPSDSREVPTHTVRVGDGTRSHVHRCRRHGESTELCELGRTDRVCTTSANS</sequence>
<feature type="chain" id="PRO_5039680764" description="Secreted protein" evidence="1">
    <location>
        <begin position="31"/>
        <end position="76"/>
    </location>
</feature>
<feature type="signal peptide" evidence="1">
    <location>
        <begin position="1"/>
        <end position="30"/>
    </location>
</feature>
<accession>A0A9E7KSV8</accession>
<evidence type="ECO:0008006" key="4">
    <source>
        <dbReference type="Google" id="ProtNLM"/>
    </source>
</evidence>
<keyword evidence="3" id="KW-1185">Reference proteome</keyword>
<keyword evidence="1" id="KW-0732">Signal</keyword>
<name>A0A9E7KSV8_9LILI</name>
<dbReference type="AlphaFoldDB" id="A0A9E7KSV8"/>
<organism evidence="2 3">
    <name type="scientific">Musa troglodytarum</name>
    <name type="common">fe'i banana</name>
    <dbReference type="NCBI Taxonomy" id="320322"/>
    <lineage>
        <taxon>Eukaryota</taxon>
        <taxon>Viridiplantae</taxon>
        <taxon>Streptophyta</taxon>
        <taxon>Embryophyta</taxon>
        <taxon>Tracheophyta</taxon>
        <taxon>Spermatophyta</taxon>
        <taxon>Magnoliopsida</taxon>
        <taxon>Liliopsida</taxon>
        <taxon>Zingiberales</taxon>
        <taxon>Musaceae</taxon>
        <taxon>Musa</taxon>
    </lineage>
</organism>
<dbReference type="EMBL" id="CP097510">
    <property type="protein sequence ID" value="URE26000.1"/>
    <property type="molecule type" value="Genomic_DNA"/>
</dbReference>
<dbReference type="Proteomes" id="UP001055439">
    <property type="component" value="Chromosome 8"/>
</dbReference>
<gene>
    <name evidence="2" type="ORF">MUK42_13634</name>
</gene>
<evidence type="ECO:0000313" key="3">
    <source>
        <dbReference type="Proteomes" id="UP001055439"/>
    </source>
</evidence>